<dbReference type="EMBL" id="QFNN01000109">
    <property type="protein sequence ID" value="PZO87913.1"/>
    <property type="molecule type" value="Genomic_DNA"/>
</dbReference>
<dbReference type="AlphaFoldDB" id="A0A2W5A041"/>
<evidence type="ECO:0000313" key="1">
    <source>
        <dbReference type="EMBL" id="PZO87913.1"/>
    </source>
</evidence>
<comment type="caution">
    <text evidence="1">The sequence shown here is derived from an EMBL/GenBank/DDBJ whole genome shotgun (WGS) entry which is preliminary data.</text>
</comment>
<protein>
    <submittedName>
        <fullName evidence="1">Uncharacterized protein</fullName>
    </submittedName>
</protein>
<reference evidence="1 2" key="1">
    <citation type="submission" date="2017-08" db="EMBL/GenBank/DDBJ databases">
        <title>Infants hospitalized years apart are colonized by the same room-sourced microbial strains.</title>
        <authorList>
            <person name="Brooks B."/>
            <person name="Olm M.R."/>
            <person name="Firek B.A."/>
            <person name="Baker R."/>
            <person name="Thomas B.C."/>
            <person name="Morowitz M.J."/>
            <person name="Banfield J.F."/>
        </authorList>
    </citation>
    <scope>NUCLEOTIDE SEQUENCE [LARGE SCALE GENOMIC DNA]</scope>
    <source>
        <strain evidence="1">S2_018_000_R2_101</strain>
    </source>
</reference>
<organism evidence="1 2">
    <name type="scientific">Sphingomonas sanxanigenens</name>
    <dbReference type="NCBI Taxonomy" id="397260"/>
    <lineage>
        <taxon>Bacteria</taxon>
        <taxon>Pseudomonadati</taxon>
        <taxon>Pseudomonadota</taxon>
        <taxon>Alphaproteobacteria</taxon>
        <taxon>Sphingomonadales</taxon>
        <taxon>Sphingomonadaceae</taxon>
        <taxon>Sphingomonas</taxon>
    </lineage>
</organism>
<evidence type="ECO:0000313" key="2">
    <source>
        <dbReference type="Proteomes" id="UP000249066"/>
    </source>
</evidence>
<name>A0A2W5A041_9SPHN</name>
<proteinExistence type="predicted"/>
<dbReference type="Proteomes" id="UP000249066">
    <property type="component" value="Unassembled WGS sequence"/>
</dbReference>
<accession>A0A2W5A041</accession>
<sequence>MSYSERLSTANMWAGQADGGWNRRFRAALEDLGLQLISQTDLVEILGRDAVMQVCYAPLAFGPENGWPADTLVVEASQVRW</sequence>
<gene>
    <name evidence="1" type="ORF">DI623_13705</name>
</gene>